<sequence length="510" mass="57114">MLSRAATPRTLFLVSFRTAAAAGGSSPLLSRSCFRRPLFSPSPRLLSSATPYPLYYELISYRPPPRSRRWRRRSGDEPPAASSPALPTGEEDEGEGKEEGEEEDAPVALDRSKRRYYRKREKRLYGDSESEGEGGSRGPSEFVELEPEIVDFPRLHAREEELYFYDAMAFPWEKEKHYRMVYQLEKKYFPDQSLEKAFLESRPTPTAAAEAKEEEGGGGGGRKDERGLVFFDQRAAAAPADHPVSEKKVEEFFKCLKKVPSASGGGADSAGEPWLASKKKGLPPRWDGPSGTVLLVDKPKGWTSFTVCGKLRRLVKVQKVGHAGTLDPMATGLLIVCLGKATKVVDRYQAMFKGYSGVFRLGEATSTWDADSPVIQREPWEHIKDEDIRKAAASFCGEIWQVPPMFSAIKVGGERMYEKARRGETVELSPRRISIFQFDIERSLADRQNLIFRVTCSKGTYIRSLCADFGKALGSCAHLTALRRDSIGQYSVDDAWDFQELQDQITKGYL</sequence>
<organism evidence="9 10">
    <name type="scientific">Spirodela intermedia</name>
    <name type="common">Intermediate duckweed</name>
    <dbReference type="NCBI Taxonomy" id="51605"/>
    <lineage>
        <taxon>Eukaryota</taxon>
        <taxon>Viridiplantae</taxon>
        <taxon>Streptophyta</taxon>
        <taxon>Embryophyta</taxon>
        <taxon>Tracheophyta</taxon>
        <taxon>Spermatophyta</taxon>
        <taxon>Magnoliopsida</taxon>
        <taxon>Liliopsida</taxon>
        <taxon>Araceae</taxon>
        <taxon>Lemnoideae</taxon>
        <taxon>Spirodela</taxon>
    </lineage>
</organism>
<evidence type="ECO:0000259" key="7">
    <source>
        <dbReference type="Pfam" id="PF01509"/>
    </source>
</evidence>
<evidence type="ECO:0000256" key="3">
    <source>
        <dbReference type="ARBA" id="ARBA00022694"/>
    </source>
</evidence>
<dbReference type="EC" id="5.4.99.25" evidence="2"/>
<dbReference type="Proteomes" id="UP000663760">
    <property type="component" value="Chromosome 5"/>
</dbReference>
<feature type="signal peptide" evidence="6">
    <location>
        <begin position="1"/>
        <end position="21"/>
    </location>
</feature>
<dbReference type="InterPro" id="IPR014780">
    <property type="entry name" value="tRNA_psdUridine_synth_TruB"/>
</dbReference>
<feature type="region of interest" description="Disordered" evidence="5">
    <location>
        <begin position="201"/>
        <end position="224"/>
    </location>
</feature>
<dbReference type="InterPro" id="IPR002501">
    <property type="entry name" value="PsdUridine_synth_N"/>
</dbReference>
<keyword evidence="6" id="KW-0732">Signal</keyword>
<keyword evidence="4" id="KW-0413">Isomerase</keyword>
<dbReference type="SUPFAM" id="SSF55120">
    <property type="entry name" value="Pseudouridine synthase"/>
    <property type="match status" value="1"/>
</dbReference>
<gene>
    <name evidence="9" type="ORF">SI8410_05006537</name>
</gene>
<feature type="domain" description="tRNA pseudouridylate synthase B C-terminal" evidence="8">
    <location>
        <begin position="463"/>
        <end position="505"/>
    </location>
</feature>
<dbReference type="PANTHER" id="PTHR13767:SF2">
    <property type="entry name" value="PSEUDOURIDYLATE SYNTHASE TRUB1"/>
    <property type="match status" value="1"/>
</dbReference>
<keyword evidence="3" id="KW-0819">tRNA processing</keyword>
<dbReference type="GO" id="GO:1990481">
    <property type="term" value="P:mRNA pseudouridine synthesis"/>
    <property type="evidence" value="ECO:0007669"/>
    <property type="project" value="TreeGrafter"/>
</dbReference>
<dbReference type="NCBIfam" id="TIGR00431">
    <property type="entry name" value="TruB"/>
    <property type="match status" value="1"/>
</dbReference>
<dbReference type="InterPro" id="IPR020103">
    <property type="entry name" value="PsdUridine_synth_cat_dom_sf"/>
</dbReference>
<evidence type="ECO:0000313" key="10">
    <source>
        <dbReference type="Proteomes" id="UP000663760"/>
    </source>
</evidence>
<dbReference type="GO" id="GO:0003723">
    <property type="term" value="F:RNA binding"/>
    <property type="evidence" value="ECO:0007669"/>
    <property type="project" value="InterPro"/>
</dbReference>
<dbReference type="OrthoDB" id="9995526at2759"/>
<evidence type="ECO:0000259" key="8">
    <source>
        <dbReference type="Pfam" id="PF16198"/>
    </source>
</evidence>
<dbReference type="FunFam" id="3.30.2350.10:FF:000012">
    <property type="entry name" value="tRNA pseudouridine synthase B"/>
    <property type="match status" value="1"/>
</dbReference>
<evidence type="ECO:0000256" key="2">
    <source>
        <dbReference type="ARBA" id="ARBA00012787"/>
    </source>
</evidence>
<evidence type="ECO:0000256" key="4">
    <source>
        <dbReference type="ARBA" id="ARBA00023235"/>
    </source>
</evidence>
<dbReference type="AlphaFoldDB" id="A0A7I8KF70"/>
<dbReference type="Gene3D" id="3.30.2350.10">
    <property type="entry name" value="Pseudouridine synthase"/>
    <property type="match status" value="1"/>
</dbReference>
<accession>A0A7I8KF70</accession>
<feature type="region of interest" description="Disordered" evidence="5">
    <location>
        <begin position="66"/>
        <end position="144"/>
    </location>
</feature>
<dbReference type="CDD" id="cd02573">
    <property type="entry name" value="PseudoU_synth_EcTruB"/>
    <property type="match status" value="1"/>
</dbReference>
<feature type="compositionally biased region" description="Basic residues" evidence="5">
    <location>
        <begin position="112"/>
        <end position="122"/>
    </location>
</feature>
<dbReference type="GO" id="GO:0005634">
    <property type="term" value="C:nucleus"/>
    <property type="evidence" value="ECO:0007669"/>
    <property type="project" value="TreeGrafter"/>
</dbReference>
<feature type="domain" description="Pseudouridine synthase II N-terminal" evidence="7">
    <location>
        <begin position="312"/>
        <end position="462"/>
    </location>
</feature>
<dbReference type="HAMAP" id="MF_01080">
    <property type="entry name" value="TruB_bact"/>
    <property type="match status" value="1"/>
</dbReference>
<evidence type="ECO:0000256" key="5">
    <source>
        <dbReference type="SAM" id="MobiDB-lite"/>
    </source>
</evidence>
<dbReference type="InterPro" id="IPR032819">
    <property type="entry name" value="TruB_C"/>
</dbReference>
<evidence type="ECO:0000256" key="1">
    <source>
        <dbReference type="ARBA" id="ARBA00008999"/>
    </source>
</evidence>
<dbReference type="GO" id="GO:0160148">
    <property type="term" value="F:tRNA pseudouridine(55) synthase activity"/>
    <property type="evidence" value="ECO:0007669"/>
    <property type="project" value="UniProtKB-EC"/>
</dbReference>
<comment type="similarity">
    <text evidence="1">Belongs to the pseudouridine synthase TruB family.</text>
</comment>
<dbReference type="GO" id="GO:0006400">
    <property type="term" value="P:tRNA modification"/>
    <property type="evidence" value="ECO:0007669"/>
    <property type="project" value="TreeGrafter"/>
</dbReference>
<feature type="compositionally biased region" description="Basic and acidic residues" evidence="5">
    <location>
        <begin position="210"/>
        <end position="224"/>
    </location>
</feature>
<reference evidence="9" key="1">
    <citation type="submission" date="2020-02" db="EMBL/GenBank/DDBJ databases">
        <authorList>
            <person name="Scholz U."/>
            <person name="Mascher M."/>
            <person name="Fiebig A."/>
        </authorList>
    </citation>
    <scope>NUCLEOTIDE SEQUENCE</scope>
</reference>
<dbReference type="Pfam" id="PF01509">
    <property type="entry name" value="TruB_N"/>
    <property type="match status" value="1"/>
</dbReference>
<dbReference type="EMBL" id="LR746268">
    <property type="protein sequence ID" value="CAA7395874.1"/>
    <property type="molecule type" value="Genomic_DNA"/>
</dbReference>
<feature type="chain" id="PRO_5029483292" description="tRNA pseudouridine(55) synthase" evidence="6">
    <location>
        <begin position="22"/>
        <end position="510"/>
    </location>
</feature>
<evidence type="ECO:0000256" key="6">
    <source>
        <dbReference type="SAM" id="SignalP"/>
    </source>
</evidence>
<evidence type="ECO:0000313" key="9">
    <source>
        <dbReference type="EMBL" id="CAA7395874.1"/>
    </source>
</evidence>
<proteinExistence type="inferred from homology"/>
<name>A0A7I8KF70_SPIIN</name>
<dbReference type="PANTHER" id="PTHR13767">
    <property type="entry name" value="TRNA-PSEUDOURIDINE SYNTHASE"/>
    <property type="match status" value="1"/>
</dbReference>
<protein>
    <recommendedName>
        <fullName evidence="2">tRNA pseudouridine(55) synthase</fullName>
        <ecNumber evidence="2">5.4.99.25</ecNumber>
    </recommendedName>
</protein>
<dbReference type="Pfam" id="PF16198">
    <property type="entry name" value="TruB_C_2"/>
    <property type="match status" value="1"/>
</dbReference>
<feature type="compositionally biased region" description="Acidic residues" evidence="5">
    <location>
        <begin position="89"/>
        <end position="105"/>
    </location>
</feature>
<keyword evidence="10" id="KW-1185">Reference proteome</keyword>